<evidence type="ECO:0000313" key="2">
    <source>
        <dbReference type="Proteomes" id="UP000233551"/>
    </source>
</evidence>
<dbReference type="Proteomes" id="UP000233551">
    <property type="component" value="Unassembled WGS sequence"/>
</dbReference>
<sequence>MPSWLCRTCSTRLSSWDPAPRGSPRTAAFAYSQPGKGQVGSGRRVMHGFTPFRELLSGLSSYTSARKGSDQEVPLFRRRRQRQSSKPFNIDMSVSTEIERHPGTNLAFPTAKTHHRQHATTSPRQDTFSFKSAYSPRDILHDKQQDDSVTHISGATLYFLFSFS</sequence>
<evidence type="ECO:0000313" key="1">
    <source>
        <dbReference type="EMBL" id="PKI69656.1"/>
    </source>
</evidence>
<organism evidence="1 2">
    <name type="scientific">Punica granatum</name>
    <name type="common">Pomegranate</name>
    <dbReference type="NCBI Taxonomy" id="22663"/>
    <lineage>
        <taxon>Eukaryota</taxon>
        <taxon>Viridiplantae</taxon>
        <taxon>Streptophyta</taxon>
        <taxon>Embryophyta</taxon>
        <taxon>Tracheophyta</taxon>
        <taxon>Spermatophyta</taxon>
        <taxon>Magnoliopsida</taxon>
        <taxon>eudicotyledons</taxon>
        <taxon>Gunneridae</taxon>
        <taxon>Pentapetalae</taxon>
        <taxon>rosids</taxon>
        <taxon>malvids</taxon>
        <taxon>Myrtales</taxon>
        <taxon>Lythraceae</taxon>
        <taxon>Punica</taxon>
    </lineage>
</organism>
<protein>
    <submittedName>
        <fullName evidence="1">Uncharacterized protein</fullName>
    </submittedName>
</protein>
<accession>A0A2I0KPC1</accession>
<reference evidence="1 2" key="1">
    <citation type="submission" date="2017-11" db="EMBL/GenBank/DDBJ databases">
        <title>De-novo sequencing of pomegranate (Punica granatum L.) genome.</title>
        <authorList>
            <person name="Akparov Z."/>
            <person name="Amiraslanov A."/>
            <person name="Hajiyeva S."/>
            <person name="Abbasov M."/>
            <person name="Kaur K."/>
            <person name="Hamwieh A."/>
            <person name="Solovyev V."/>
            <person name="Salamov A."/>
            <person name="Braich B."/>
            <person name="Kosarev P."/>
            <person name="Mahmoud A."/>
            <person name="Hajiyev E."/>
            <person name="Babayeva S."/>
            <person name="Izzatullayeva V."/>
            <person name="Mammadov A."/>
            <person name="Mammadov A."/>
            <person name="Sharifova S."/>
            <person name="Ojaghi J."/>
            <person name="Eynullazada K."/>
            <person name="Bayramov B."/>
            <person name="Abdulazimova A."/>
            <person name="Shahmuradov I."/>
        </authorList>
    </citation>
    <scope>NUCLEOTIDE SEQUENCE [LARGE SCALE GENOMIC DNA]</scope>
    <source>
        <strain evidence="2">cv. AG2017</strain>
        <tissue evidence="1">Leaf</tissue>
    </source>
</reference>
<comment type="caution">
    <text evidence="1">The sequence shown here is derived from an EMBL/GenBank/DDBJ whole genome shotgun (WGS) entry which is preliminary data.</text>
</comment>
<proteinExistence type="predicted"/>
<name>A0A2I0KPC1_PUNGR</name>
<dbReference type="EMBL" id="PGOL01000484">
    <property type="protein sequence ID" value="PKI69656.1"/>
    <property type="molecule type" value="Genomic_DNA"/>
</dbReference>
<gene>
    <name evidence="1" type="ORF">CRG98_009927</name>
</gene>
<keyword evidence="2" id="KW-1185">Reference proteome</keyword>
<dbReference type="AlphaFoldDB" id="A0A2I0KPC1"/>